<evidence type="ECO:0000313" key="3">
    <source>
        <dbReference type="Proteomes" id="UP000001312"/>
    </source>
</evidence>
<dbReference type="InParanoid" id="A7ELH9"/>
<evidence type="ECO:0000256" key="1">
    <source>
        <dbReference type="SAM" id="MobiDB-lite"/>
    </source>
</evidence>
<dbReference type="KEGG" id="ssl:SS1G_06176"/>
<reference evidence="3" key="1">
    <citation type="journal article" date="2011" name="PLoS Genet.">
        <title>Genomic analysis of the necrotrophic fungal pathogens Sclerotinia sclerotiorum and Botrytis cinerea.</title>
        <authorList>
            <person name="Amselem J."/>
            <person name="Cuomo C.A."/>
            <person name="van Kan J.A."/>
            <person name="Viaud M."/>
            <person name="Benito E.P."/>
            <person name="Couloux A."/>
            <person name="Coutinho P.M."/>
            <person name="de Vries R.P."/>
            <person name="Dyer P.S."/>
            <person name="Fillinger S."/>
            <person name="Fournier E."/>
            <person name="Gout L."/>
            <person name="Hahn M."/>
            <person name="Kohn L."/>
            <person name="Lapalu N."/>
            <person name="Plummer K.M."/>
            <person name="Pradier J.M."/>
            <person name="Quevillon E."/>
            <person name="Sharon A."/>
            <person name="Simon A."/>
            <person name="ten Have A."/>
            <person name="Tudzynski B."/>
            <person name="Tudzynski P."/>
            <person name="Wincker P."/>
            <person name="Andrew M."/>
            <person name="Anthouard V."/>
            <person name="Beever R.E."/>
            <person name="Beffa R."/>
            <person name="Benoit I."/>
            <person name="Bouzid O."/>
            <person name="Brault B."/>
            <person name="Chen Z."/>
            <person name="Choquer M."/>
            <person name="Collemare J."/>
            <person name="Cotton P."/>
            <person name="Danchin E.G."/>
            <person name="Da Silva C."/>
            <person name="Gautier A."/>
            <person name="Giraud C."/>
            <person name="Giraud T."/>
            <person name="Gonzalez C."/>
            <person name="Grossetete S."/>
            <person name="Guldener U."/>
            <person name="Henrissat B."/>
            <person name="Howlett B.J."/>
            <person name="Kodira C."/>
            <person name="Kretschmer M."/>
            <person name="Lappartient A."/>
            <person name="Leroch M."/>
            <person name="Levis C."/>
            <person name="Mauceli E."/>
            <person name="Neuveglise C."/>
            <person name="Oeser B."/>
            <person name="Pearson M."/>
            <person name="Poulain J."/>
            <person name="Poussereau N."/>
            <person name="Quesneville H."/>
            <person name="Rascle C."/>
            <person name="Schumacher J."/>
            <person name="Segurens B."/>
            <person name="Sexton A."/>
            <person name="Silva E."/>
            <person name="Sirven C."/>
            <person name="Soanes D.M."/>
            <person name="Talbot N.J."/>
            <person name="Templeton M."/>
            <person name="Yandava C."/>
            <person name="Yarden O."/>
            <person name="Zeng Q."/>
            <person name="Rollins J.A."/>
            <person name="Lebrun M.H."/>
            <person name="Dickman M."/>
        </authorList>
    </citation>
    <scope>NUCLEOTIDE SEQUENCE [LARGE SCALE GENOMIC DNA]</scope>
    <source>
        <strain evidence="3">ATCC 18683 / 1980 / Ss-1</strain>
    </source>
</reference>
<evidence type="ECO:0000313" key="2">
    <source>
        <dbReference type="EMBL" id="EDO03695.1"/>
    </source>
</evidence>
<dbReference type="HOGENOM" id="CLU_2442204_0_0_1"/>
<protein>
    <submittedName>
        <fullName evidence="2">Uncharacterized protein</fullName>
    </submittedName>
</protein>
<proteinExistence type="predicted"/>
<sequence length="90" mass="10131">MENWKKDGVAGSRRVPSFPKIPKIPKIPSHAAKSQCTIAPKAQFSISEAPREPRAERYLCTEYCPIQCLDVLVITYNVIVLEKATDLFLL</sequence>
<dbReference type="EMBL" id="CH476627">
    <property type="protein sequence ID" value="EDO03695.1"/>
    <property type="molecule type" value="Genomic_DNA"/>
</dbReference>
<dbReference type="AlphaFoldDB" id="A7ELH9"/>
<feature type="region of interest" description="Disordered" evidence="1">
    <location>
        <begin position="1"/>
        <end position="34"/>
    </location>
</feature>
<organism evidence="2 3">
    <name type="scientific">Sclerotinia sclerotiorum (strain ATCC 18683 / 1980 / Ss-1)</name>
    <name type="common">White mold</name>
    <name type="synonym">Whetzelinia sclerotiorum</name>
    <dbReference type="NCBI Taxonomy" id="665079"/>
    <lineage>
        <taxon>Eukaryota</taxon>
        <taxon>Fungi</taxon>
        <taxon>Dikarya</taxon>
        <taxon>Ascomycota</taxon>
        <taxon>Pezizomycotina</taxon>
        <taxon>Leotiomycetes</taxon>
        <taxon>Helotiales</taxon>
        <taxon>Sclerotiniaceae</taxon>
        <taxon>Sclerotinia</taxon>
    </lineage>
</organism>
<dbReference type="Proteomes" id="UP000001312">
    <property type="component" value="Unassembled WGS sequence"/>
</dbReference>
<dbReference type="RefSeq" id="XP_001593254.1">
    <property type="nucleotide sequence ID" value="XM_001593204.1"/>
</dbReference>
<name>A7ELH9_SCLS1</name>
<gene>
    <name evidence="2" type="ORF">SS1G_06176</name>
</gene>
<accession>A7ELH9</accession>
<dbReference type="GeneID" id="5489237"/>
<keyword evidence="3" id="KW-1185">Reference proteome</keyword>